<feature type="transmembrane region" description="Helical" evidence="8">
    <location>
        <begin position="31"/>
        <end position="49"/>
    </location>
</feature>
<name>A0A9D1N590_9FIRM</name>
<keyword evidence="6 8" id="KW-0472">Membrane</keyword>
<comment type="similarity">
    <text evidence="7">Belongs to the drug/metabolite transporter (DMT) superfamily. Small multidrug resistance (SMR) (TC 2.A.7.1) family.</text>
</comment>
<dbReference type="EMBL" id="DVOB01000003">
    <property type="protein sequence ID" value="HIU95105.1"/>
    <property type="molecule type" value="Genomic_DNA"/>
</dbReference>
<evidence type="ECO:0000256" key="2">
    <source>
        <dbReference type="ARBA" id="ARBA00022448"/>
    </source>
</evidence>
<reference evidence="9" key="1">
    <citation type="submission" date="2020-10" db="EMBL/GenBank/DDBJ databases">
        <authorList>
            <person name="Gilroy R."/>
        </authorList>
    </citation>
    <scope>NUCLEOTIDE SEQUENCE</scope>
    <source>
        <strain evidence="9">ChiSjej4B22-8349</strain>
    </source>
</reference>
<gene>
    <name evidence="9" type="ORF">IAD25_00140</name>
</gene>
<comment type="subcellular location">
    <subcellularLocation>
        <location evidence="1 7">Cell membrane</location>
        <topology evidence="1 7">Multi-pass membrane protein</topology>
    </subcellularLocation>
</comment>
<proteinExistence type="inferred from homology"/>
<evidence type="ECO:0000256" key="8">
    <source>
        <dbReference type="SAM" id="Phobius"/>
    </source>
</evidence>
<dbReference type="InterPro" id="IPR000390">
    <property type="entry name" value="Small_drug/metabolite_transptr"/>
</dbReference>
<evidence type="ECO:0000256" key="7">
    <source>
        <dbReference type="RuleBase" id="RU003942"/>
    </source>
</evidence>
<evidence type="ECO:0000313" key="10">
    <source>
        <dbReference type="Proteomes" id="UP000824130"/>
    </source>
</evidence>
<dbReference type="InterPro" id="IPR045324">
    <property type="entry name" value="Small_multidrug_res"/>
</dbReference>
<evidence type="ECO:0000256" key="3">
    <source>
        <dbReference type="ARBA" id="ARBA00022475"/>
    </source>
</evidence>
<protein>
    <submittedName>
        <fullName evidence="9">Multidrug efflux SMR transporter</fullName>
    </submittedName>
</protein>
<dbReference type="PANTHER" id="PTHR30561">
    <property type="entry name" value="SMR FAMILY PROTON-DEPENDENT DRUG EFFLUX TRANSPORTER SUGE"/>
    <property type="match status" value="1"/>
</dbReference>
<dbReference type="FunFam" id="1.10.3730.20:FF:000001">
    <property type="entry name" value="Quaternary ammonium compound resistance transporter SugE"/>
    <property type="match status" value="1"/>
</dbReference>
<keyword evidence="3" id="KW-1003">Cell membrane</keyword>
<dbReference type="InterPro" id="IPR037185">
    <property type="entry name" value="EmrE-like"/>
</dbReference>
<dbReference type="PANTHER" id="PTHR30561:SF0">
    <property type="entry name" value="GUANIDINIUM EXPORTER"/>
    <property type="match status" value="1"/>
</dbReference>
<evidence type="ECO:0000256" key="1">
    <source>
        <dbReference type="ARBA" id="ARBA00004651"/>
    </source>
</evidence>
<accession>A0A9D1N590</accession>
<evidence type="ECO:0000313" key="9">
    <source>
        <dbReference type="EMBL" id="HIU95105.1"/>
    </source>
</evidence>
<keyword evidence="4 7" id="KW-0812">Transmembrane</keyword>
<dbReference type="SUPFAM" id="SSF103481">
    <property type="entry name" value="Multidrug resistance efflux transporter EmrE"/>
    <property type="match status" value="1"/>
</dbReference>
<comment type="caution">
    <text evidence="9">The sequence shown here is derived from an EMBL/GenBank/DDBJ whole genome shotgun (WGS) entry which is preliminary data.</text>
</comment>
<dbReference type="AlphaFoldDB" id="A0A9D1N590"/>
<dbReference type="Pfam" id="PF00893">
    <property type="entry name" value="Multi_Drug_Res"/>
    <property type="match status" value="1"/>
</dbReference>
<feature type="transmembrane region" description="Helical" evidence="8">
    <location>
        <begin position="56"/>
        <end position="75"/>
    </location>
</feature>
<dbReference type="Proteomes" id="UP000824130">
    <property type="component" value="Unassembled WGS sequence"/>
</dbReference>
<dbReference type="GO" id="GO:0005886">
    <property type="term" value="C:plasma membrane"/>
    <property type="evidence" value="ECO:0007669"/>
    <property type="project" value="UniProtKB-SubCell"/>
</dbReference>
<reference evidence="9" key="2">
    <citation type="journal article" date="2021" name="PeerJ">
        <title>Extensive microbial diversity within the chicken gut microbiome revealed by metagenomics and culture.</title>
        <authorList>
            <person name="Gilroy R."/>
            <person name="Ravi A."/>
            <person name="Getino M."/>
            <person name="Pursley I."/>
            <person name="Horton D.L."/>
            <person name="Alikhan N.F."/>
            <person name="Baker D."/>
            <person name="Gharbi K."/>
            <person name="Hall N."/>
            <person name="Watson M."/>
            <person name="Adriaenssens E.M."/>
            <person name="Foster-Nyarko E."/>
            <person name="Jarju S."/>
            <person name="Secka A."/>
            <person name="Antonio M."/>
            <person name="Oren A."/>
            <person name="Chaudhuri R.R."/>
            <person name="La Ragione R."/>
            <person name="Hildebrand F."/>
            <person name="Pallen M.J."/>
        </authorList>
    </citation>
    <scope>NUCLEOTIDE SEQUENCE</scope>
    <source>
        <strain evidence="9">ChiSjej4B22-8349</strain>
    </source>
</reference>
<evidence type="ECO:0000256" key="5">
    <source>
        <dbReference type="ARBA" id="ARBA00022989"/>
    </source>
</evidence>
<organism evidence="9 10">
    <name type="scientific">Candidatus Allocopromorpha excrementipullorum</name>
    <dbReference type="NCBI Taxonomy" id="2840743"/>
    <lineage>
        <taxon>Bacteria</taxon>
        <taxon>Bacillati</taxon>
        <taxon>Bacillota</taxon>
        <taxon>Clostridia</taxon>
        <taxon>Eubacteriales</taxon>
        <taxon>Eubacteriaceae</taxon>
        <taxon>Eubacteriaceae incertae sedis</taxon>
        <taxon>Candidatus Allocopromorpha</taxon>
    </lineage>
</organism>
<evidence type="ECO:0000256" key="6">
    <source>
        <dbReference type="ARBA" id="ARBA00023136"/>
    </source>
</evidence>
<sequence>MMWIVLVCASFCELGFTVCMKLSDGFKNKKFTVLTVLITALGIFLLSTATKTLPLGIAYAVWTGLGTVFTVLFGIFVFKESRDRKKIFFMCLVVAGVIGLRLCT</sequence>
<evidence type="ECO:0000256" key="4">
    <source>
        <dbReference type="ARBA" id="ARBA00022692"/>
    </source>
</evidence>
<dbReference type="Gene3D" id="1.10.3730.20">
    <property type="match status" value="1"/>
</dbReference>
<keyword evidence="5 8" id="KW-1133">Transmembrane helix</keyword>
<keyword evidence="2" id="KW-0813">Transport</keyword>
<dbReference type="GO" id="GO:0022857">
    <property type="term" value="F:transmembrane transporter activity"/>
    <property type="evidence" value="ECO:0007669"/>
    <property type="project" value="InterPro"/>
</dbReference>